<feature type="compositionally biased region" description="Polar residues" evidence="1">
    <location>
        <begin position="964"/>
        <end position="976"/>
    </location>
</feature>
<accession>A0A3M6WXB9</accession>
<feature type="compositionally biased region" description="Low complexity" evidence="1">
    <location>
        <begin position="938"/>
        <end position="952"/>
    </location>
</feature>
<dbReference type="AlphaFoldDB" id="A0A3M6WXB9"/>
<feature type="region of interest" description="Disordered" evidence="1">
    <location>
        <begin position="627"/>
        <end position="652"/>
    </location>
</feature>
<feature type="compositionally biased region" description="Polar residues" evidence="1">
    <location>
        <begin position="72"/>
        <end position="82"/>
    </location>
</feature>
<dbReference type="Proteomes" id="UP000281245">
    <property type="component" value="Unassembled WGS sequence"/>
</dbReference>
<feature type="region of interest" description="Disordered" evidence="1">
    <location>
        <begin position="1"/>
        <end position="55"/>
    </location>
</feature>
<gene>
    <name evidence="2" type="ORF">D0869_05441</name>
</gene>
<evidence type="ECO:0000256" key="1">
    <source>
        <dbReference type="SAM" id="MobiDB-lite"/>
    </source>
</evidence>
<feature type="compositionally biased region" description="Basic and acidic residues" evidence="1">
    <location>
        <begin position="641"/>
        <end position="651"/>
    </location>
</feature>
<dbReference type="PANTHER" id="PTHR42345">
    <property type="entry name" value="TPR_REGION DOMAIN-CONTAINING PROTEIN"/>
    <property type="match status" value="1"/>
</dbReference>
<dbReference type="PANTHER" id="PTHR42345:SF2">
    <property type="entry name" value="HELICASE-LIKE PROTEIN"/>
    <property type="match status" value="1"/>
</dbReference>
<dbReference type="OrthoDB" id="5420387at2759"/>
<sequence length="1112" mass="121648">MPFKVGNLRRKPSRALIGDDEPDSVRSNQQPAKLPHRSQTAPWPDTNQRNSTSRKQTISDFFRKTSNHFRTHTANFTASTQGVAARLPRTQRRTKTPPRPSEQQAASKRQSRQIQALDIDDEVLDKLIGPRDKSEGKSGIQSSGFLLKQRMRASSRDKLRDASATGSGSTESHVEGKGQSLSEEGVVDMFLGAPLFKVQGQRNGVNRPQVVFRGGNVEDSKRYPPDHQNVGHEAFAACTMGLKSTRESEEDVVGDGNTIAPGNGRNGGLFPMEIPTMLSAQGLLPGTTGFEHFLQLPMADSMVHAEKPADFSAKRMLLEEDPEQLGLREIDLEHVIDRLTELDVIYADRRREAKTWNRAKVEEMGEDLFAHFLDPELGTTDAGTGSVKLRTQIEPLTKVLVQEGLWWDFSMVEWRIKIGLLLWADSPLGQSELPRERDVLLLQVMLAAELLIRLSDLELASDNTGDDKDALSDFCQSLPRKLQYDLLLARIFMDNVSISLKPIVSMKANRMSSFSAITFLTARESQGDTEPEFEPCIQPKHQEKQLGGLLDFAEKLGWPHTDHVQGQLSAKLSPAQQNGVSGAKQSGLTPGEPNMSRPISGFSAYATPLSSPLRPVFTPRAHLDTDRTSYFGGLPSPQQTPEKRPQVERRGTSTSLQLFAARDAAETDPRLDVFEVGGWLSRSWLSGLVFPGEAASHFLISTLLENSRPAIDSLGYVADLYGGFAYQARSYWSTSSIVGRVLGAVKDSKEVMGWISTSVVPQNQEKGWMAVHVAKPHNQPPTGQARIRDPAAVAADSDPLHGVGARDVRADDFKTPLDGPLVMGNEVRFLGMSLRRRSTSHSEEAENGDQVALLSFNSPLNKSLPRLEVKLRYDVHFVTAYPCHPESKPQRQSTTALKPTFSTTSDQTLLSPTSGQTPWRKSDQSMLSPTSGQTPLLSKRTSSIPSTPRTRTLSAPSVPATDSARASTQASSSPVTLSPRDTEKELPPPPAHPLHVDFRYTVVPGASLLTASPSQPLLSSVVAKANGHRPRAMTSPSQKIDQRDPTAAAGSSQSDDEVVVLDCRGTEDLDLLARTWCAKVGENAVVGKTGLACLSCCIREARALGIGVVIRI</sequence>
<dbReference type="EMBL" id="QWIJ01000365">
    <property type="protein sequence ID" value="RMX83255.1"/>
    <property type="molecule type" value="Genomic_DNA"/>
</dbReference>
<feature type="region of interest" description="Disordered" evidence="1">
    <location>
        <begin position="572"/>
        <end position="602"/>
    </location>
</feature>
<feature type="region of interest" description="Disordered" evidence="1">
    <location>
        <begin position="151"/>
        <end position="180"/>
    </location>
</feature>
<protein>
    <submittedName>
        <fullName evidence="2">Uncharacterized protein</fullName>
    </submittedName>
</protein>
<proteinExistence type="predicted"/>
<feature type="region of interest" description="Disordered" evidence="1">
    <location>
        <begin position="882"/>
        <end position="993"/>
    </location>
</feature>
<organism evidence="2 3">
    <name type="scientific">Hortaea werneckii</name>
    <name type="common">Black yeast</name>
    <name type="synonym">Cladosporium werneckii</name>
    <dbReference type="NCBI Taxonomy" id="91943"/>
    <lineage>
        <taxon>Eukaryota</taxon>
        <taxon>Fungi</taxon>
        <taxon>Dikarya</taxon>
        <taxon>Ascomycota</taxon>
        <taxon>Pezizomycotina</taxon>
        <taxon>Dothideomycetes</taxon>
        <taxon>Dothideomycetidae</taxon>
        <taxon>Mycosphaerellales</taxon>
        <taxon>Teratosphaeriaceae</taxon>
        <taxon>Hortaea</taxon>
    </lineage>
</organism>
<evidence type="ECO:0000313" key="2">
    <source>
        <dbReference type="EMBL" id="RMX83255.1"/>
    </source>
</evidence>
<comment type="caution">
    <text evidence="2">The sequence shown here is derived from an EMBL/GenBank/DDBJ whole genome shotgun (WGS) entry which is preliminary data.</text>
</comment>
<name>A0A3M6WXB9_HORWE</name>
<feature type="compositionally biased region" description="Polar residues" evidence="1">
    <location>
        <begin position="101"/>
        <end position="114"/>
    </location>
</feature>
<evidence type="ECO:0000313" key="3">
    <source>
        <dbReference type="Proteomes" id="UP000281245"/>
    </source>
</evidence>
<feature type="compositionally biased region" description="Polar residues" evidence="1">
    <location>
        <begin position="572"/>
        <end position="588"/>
    </location>
</feature>
<feature type="region of interest" description="Disordered" evidence="1">
    <location>
        <begin position="1025"/>
        <end position="1055"/>
    </location>
</feature>
<feature type="region of interest" description="Disordered" evidence="1">
    <location>
        <begin position="69"/>
        <end position="118"/>
    </location>
</feature>
<feature type="compositionally biased region" description="Polar residues" evidence="1">
    <location>
        <begin position="890"/>
        <end position="936"/>
    </location>
</feature>
<reference evidence="2 3" key="1">
    <citation type="journal article" date="2018" name="BMC Genomics">
        <title>Genomic evidence for intraspecific hybridization in a clonal and extremely halotolerant yeast.</title>
        <authorList>
            <person name="Gostincar C."/>
            <person name="Stajich J.E."/>
            <person name="Zupancic J."/>
            <person name="Zalar P."/>
            <person name="Gunde-Cimerman N."/>
        </authorList>
    </citation>
    <scope>NUCLEOTIDE SEQUENCE [LARGE SCALE GENOMIC DNA]</scope>
    <source>
        <strain evidence="2 3">EXF-6656</strain>
    </source>
</reference>
<feature type="compositionally biased region" description="Polar residues" evidence="1">
    <location>
        <begin position="25"/>
        <end position="55"/>
    </location>
</feature>